<feature type="transmembrane region" description="Helical" evidence="1">
    <location>
        <begin position="363"/>
        <end position="382"/>
    </location>
</feature>
<dbReference type="EMBL" id="SOQW01000001">
    <property type="protein sequence ID" value="TDX95206.1"/>
    <property type="molecule type" value="Genomic_DNA"/>
</dbReference>
<keyword evidence="4" id="KW-1185">Reference proteome</keyword>
<feature type="transmembrane region" description="Helical" evidence="1">
    <location>
        <begin position="21"/>
        <end position="43"/>
    </location>
</feature>
<comment type="caution">
    <text evidence="3">The sequence shown here is derived from an EMBL/GenBank/DDBJ whole genome shotgun (WGS) entry which is preliminary data.</text>
</comment>
<name>A0ABY2G0M5_9FLAO</name>
<dbReference type="PANTHER" id="PTHR34473">
    <property type="entry name" value="UPF0699 TRANSMEMBRANE PROTEIN YDBS"/>
    <property type="match status" value="1"/>
</dbReference>
<dbReference type="Proteomes" id="UP000295709">
    <property type="component" value="Unassembled WGS sequence"/>
</dbReference>
<feature type="transmembrane region" description="Helical" evidence="1">
    <location>
        <begin position="394"/>
        <end position="416"/>
    </location>
</feature>
<evidence type="ECO:0000313" key="3">
    <source>
        <dbReference type="EMBL" id="TDX95206.1"/>
    </source>
</evidence>
<evidence type="ECO:0000313" key="4">
    <source>
        <dbReference type="Proteomes" id="UP000295709"/>
    </source>
</evidence>
<evidence type="ECO:0000259" key="2">
    <source>
        <dbReference type="Pfam" id="PF03703"/>
    </source>
</evidence>
<keyword evidence="1" id="KW-1133">Transmembrane helix</keyword>
<dbReference type="PIRSF" id="PIRSF026631">
    <property type="entry name" value="UCP026631"/>
    <property type="match status" value="1"/>
</dbReference>
<dbReference type="Pfam" id="PF03703">
    <property type="entry name" value="bPH_2"/>
    <property type="match status" value="3"/>
</dbReference>
<dbReference type="PANTHER" id="PTHR34473:SF2">
    <property type="entry name" value="UPF0699 TRANSMEMBRANE PROTEIN YDBT"/>
    <property type="match status" value="1"/>
</dbReference>
<accession>A0ABY2G0M5</accession>
<dbReference type="InterPro" id="IPR014529">
    <property type="entry name" value="UCP026631"/>
</dbReference>
<evidence type="ECO:0000256" key="1">
    <source>
        <dbReference type="SAM" id="Phobius"/>
    </source>
</evidence>
<feature type="transmembrane region" description="Helical" evidence="1">
    <location>
        <begin position="49"/>
        <end position="72"/>
    </location>
</feature>
<feature type="transmembrane region" description="Helical" evidence="1">
    <location>
        <begin position="188"/>
        <end position="208"/>
    </location>
</feature>
<feature type="transmembrane region" description="Helical" evidence="1">
    <location>
        <begin position="232"/>
        <end position="257"/>
    </location>
</feature>
<gene>
    <name evidence="3" type="ORF">BCF50_0982</name>
</gene>
<dbReference type="InterPro" id="IPR005182">
    <property type="entry name" value="YdbS-like_PH"/>
</dbReference>
<feature type="domain" description="YdbS-like PH" evidence="2">
    <location>
        <begin position="414"/>
        <end position="485"/>
    </location>
</feature>
<sequence length="497" mass="58217">MEQEYNSFFEPQRQSKTGISLLFLYSLGQTVRNSWALIFIFFFKKNINITIIALTILAIFILLIVSAVLKYYNFKYYIDPKNEEFIIHQGIINKSTIKIKKDNIQEVNISQPFIHRIFNIYKLEIDTPGSSEKEISISALSHQNAVDLKKYLLTENNIKIENRVDFNEEEAKNKTITISTLSLLKYGFTANYVQSFFALISLGIYGIYQINDLLDKAEFEARLDYEQLSSKLMAFSIPVIGGLIVVVIVLGVFINVIRTLIRYYNFKIVENDHRFSLEYGLFSTKNSIVTKNKVQVITETQNWIQKKLNVSFVKFLQIGKKDEDEKNISAIPGIHKSEKEKFIFSIWQQEPEFKEALQPNFRLLIFNNIKWIILPLILVFIFDKTLFADYGWIVALYCMIAELFLIISFLHLRLYYNERFIKLKSGIWDIDYKTFEIEKLQTVKISQYFWQRKANLGTITLYTSAGKFGFSGVDFIKAKKLLNYIIYKIEISKNYSK</sequence>
<proteinExistence type="predicted"/>
<keyword evidence="1" id="KW-0472">Membrane</keyword>
<reference evidence="3 4" key="1">
    <citation type="submission" date="2019-03" db="EMBL/GenBank/DDBJ databases">
        <title>Genomic Encyclopedia of Archaeal and Bacterial Type Strains, Phase II (KMG-II): from individual species to whole genera.</title>
        <authorList>
            <person name="Goeker M."/>
        </authorList>
    </citation>
    <scope>NUCLEOTIDE SEQUENCE [LARGE SCALE GENOMIC DNA]</scope>
    <source>
        <strain evidence="3 4">DSM 15235</strain>
    </source>
</reference>
<feature type="domain" description="YdbS-like PH" evidence="2">
    <location>
        <begin position="71"/>
        <end position="152"/>
    </location>
</feature>
<keyword evidence="1" id="KW-0812">Transmembrane</keyword>
<protein>
    <submittedName>
        <fullName evidence="3">Membrane protein</fullName>
    </submittedName>
</protein>
<feature type="domain" description="YdbS-like PH" evidence="2">
    <location>
        <begin position="263"/>
        <end position="337"/>
    </location>
</feature>
<organism evidence="3 4">
    <name type="scientific">Chryseobacterium daecheongense</name>
    <dbReference type="NCBI Taxonomy" id="192389"/>
    <lineage>
        <taxon>Bacteria</taxon>
        <taxon>Pseudomonadati</taxon>
        <taxon>Bacteroidota</taxon>
        <taxon>Flavobacteriia</taxon>
        <taxon>Flavobacteriales</taxon>
        <taxon>Weeksellaceae</taxon>
        <taxon>Chryseobacterium group</taxon>
        <taxon>Chryseobacterium</taxon>
    </lineage>
</organism>